<keyword evidence="8 10" id="KW-0030">Aminoacyl-tRNA synthetase</keyword>
<gene>
    <name evidence="10" type="primary">glyS</name>
    <name evidence="12" type="ORF">ENU78_05615</name>
</gene>
<keyword evidence="3 10" id="KW-0963">Cytoplasm</keyword>
<evidence type="ECO:0000259" key="11">
    <source>
        <dbReference type="Pfam" id="PF05746"/>
    </source>
</evidence>
<comment type="similarity">
    <text evidence="2 10">Belongs to the class-II aminoacyl-tRNA synthetase family.</text>
</comment>
<proteinExistence type="inferred from homology"/>
<protein>
    <recommendedName>
        <fullName evidence="10">Glycine--tRNA ligase beta subunit</fullName>
        <ecNumber evidence="10">6.1.1.14</ecNumber>
    </recommendedName>
    <alternativeName>
        <fullName evidence="10">Glycyl-tRNA synthetase beta subunit</fullName>
        <shortName evidence="10">GlyRS</shortName>
    </alternativeName>
</protein>
<keyword evidence="4 10" id="KW-0436">Ligase</keyword>
<dbReference type="GO" id="GO:0006420">
    <property type="term" value="P:arginyl-tRNA aminoacylation"/>
    <property type="evidence" value="ECO:0007669"/>
    <property type="project" value="InterPro"/>
</dbReference>
<dbReference type="HAMAP" id="MF_00255">
    <property type="entry name" value="Gly_tRNA_synth_beta"/>
    <property type="match status" value="1"/>
</dbReference>
<dbReference type="PRINTS" id="PR01045">
    <property type="entry name" value="TRNASYNTHGB"/>
</dbReference>
<evidence type="ECO:0000256" key="1">
    <source>
        <dbReference type="ARBA" id="ARBA00004496"/>
    </source>
</evidence>
<keyword evidence="5 10" id="KW-0547">Nucleotide-binding</keyword>
<dbReference type="Pfam" id="PF02092">
    <property type="entry name" value="tRNA_synt_2f"/>
    <property type="match status" value="1"/>
</dbReference>
<dbReference type="SUPFAM" id="SSF109604">
    <property type="entry name" value="HD-domain/PDEase-like"/>
    <property type="match status" value="1"/>
</dbReference>
<evidence type="ECO:0000313" key="12">
    <source>
        <dbReference type="EMBL" id="HGK23903.1"/>
    </source>
</evidence>
<dbReference type="GO" id="GO:0005829">
    <property type="term" value="C:cytosol"/>
    <property type="evidence" value="ECO:0007669"/>
    <property type="project" value="TreeGrafter"/>
</dbReference>
<dbReference type="InterPro" id="IPR006194">
    <property type="entry name" value="Gly-tRNA-synth_heterodimer"/>
</dbReference>
<dbReference type="NCBIfam" id="TIGR00211">
    <property type="entry name" value="glyS"/>
    <property type="match status" value="1"/>
</dbReference>
<sequence>MGKNFLLEIGTEEMPAHFIDPAIGQMYDFSLEYFKNKKISLESVKIWATPRRLVVYIENLGEKQEAQEEEIRGPAAHIGYKDGMWTEVAKRFVEQYGASLEDLHIEETPKGKYIFLRKVKEGMNTLEILPDYITSLLKSIRFPKMMKWGDVDFYFGRPIRWIVALYGDTEIEVEIAGIKSSRYSRPPRFLPQIPIEIRDADSYLNVMRENYIIVDQEERKNEILKQINKIANENSFILDYEDDLLKEVNYLVEYPTALLGEFDKKYLALPEVVLIITMEKKQRYFPLRDADGNLTNKFIVIRNGTDNYKDIVIQGNEKVLKARLSDAEYYYHEDTKHPLEKYTEKLSGIIFQEQLGTIKDKVERVRILVREIANILGLSSEENKILERSVNLYKADLGTLMVSEYPELHGIMGRIYAEISGEKDPIPEVIGEYIYPRTLDDRLPSNFLASILGIADRIDSLTGYFALDLFPTGSEDPIGLRRISGGLLRLLLESSLKLNLRNLFVKSFEIYNFGEKYPLSQIDKGMGFIGQRLRNLLLDRYSIDIVDAVMEVGYDEMWRLKRRLDFISKFKEKESYEKLKKALNRLYRILPKDFTPKEVSENLLSSPFEKKLYEDYLKIKNEIFNDILEGNYEVLLSYDFLNEFSDDIEKFFDNVLVMSPNEDERINRLSLLSLIKLLFWEILDWSRLS</sequence>
<dbReference type="PANTHER" id="PTHR30075:SF2">
    <property type="entry name" value="GLYCINE--TRNA LIGASE, CHLOROPLASTIC_MITOCHONDRIAL 2"/>
    <property type="match status" value="1"/>
</dbReference>
<evidence type="ECO:0000256" key="3">
    <source>
        <dbReference type="ARBA" id="ARBA00022490"/>
    </source>
</evidence>
<dbReference type="Pfam" id="PF05746">
    <property type="entry name" value="DALR_1"/>
    <property type="match status" value="1"/>
</dbReference>
<evidence type="ECO:0000256" key="5">
    <source>
        <dbReference type="ARBA" id="ARBA00022741"/>
    </source>
</evidence>
<dbReference type="GO" id="GO:0004814">
    <property type="term" value="F:arginine-tRNA ligase activity"/>
    <property type="evidence" value="ECO:0007669"/>
    <property type="project" value="InterPro"/>
</dbReference>
<organism evidence="12">
    <name type="scientific">Dictyoglomus thermophilum</name>
    <dbReference type="NCBI Taxonomy" id="14"/>
    <lineage>
        <taxon>Bacteria</taxon>
        <taxon>Pseudomonadati</taxon>
        <taxon>Dictyoglomota</taxon>
        <taxon>Dictyoglomia</taxon>
        <taxon>Dictyoglomales</taxon>
        <taxon>Dictyoglomaceae</taxon>
        <taxon>Dictyoglomus</taxon>
    </lineage>
</organism>
<dbReference type="RefSeq" id="WP_149123175.1">
    <property type="nucleotide sequence ID" value="NZ_VTFL01000006.1"/>
</dbReference>
<evidence type="ECO:0000256" key="2">
    <source>
        <dbReference type="ARBA" id="ARBA00008226"/>
    </source>
</evidence>
<comment type="subcellular location">
    <subcellularLocation>
        <location evidence="1 10">Cytoplasm</location>
    </subcellularLocation>
</comment>
<dbReference type="PROSITE" id="PS50861">
    <property type="entry name" value="AA_TRNA_LIGASE_II_GLYAB"/>
    <property type="match status" value="1"/>
</dbReference>
<comment type="subunit">
    <text evidence="10">Tetramer of two alpha and two beta subunits.</text>
</comment>
<evidence type="ECO:0000256" key="6">
    <source>
        <dbReference type="ARBA" id="ARBA00022840"/>
    </source>
</evidence>
<name>A0A7V3ZJ76_DICTH</name>
<dbReference type="AlphaFoldDB" id="A0A7V3ZJ76"/>
<dbReference type="GO" id="GO:0006426">
    <property type="term" value="P:glycyl-tRNA aminoacylation"/>
    <property type="evidence" value="ECO:0007669"/>
    <property type="project" value="UniProtKB-UniRule"/>
</dbReference>
<dbReference type="PANTHER" id="PTHR30075">
    <property type="entry name" value="GLYCYL-TRNA SYNTHETASE"/>
    <property type="match status" value="1"/>
</dbReference>
<evidence type="ECO:0000256" key="8">
    <source>
        <dbReference type="ARBA" id="ARBA00023146"/>
    </source>
</evidence>
<reference evidence="12" key="1">
    <citation type="journal article" date="2020" name="mSystems">
        <title>Genome- and Community-Level Interaction Insights into Carbon Utilization and Element Cycling Functions of Hydrothermarchaeota in Hydrothermal Sediment.</title>
        <authorList>
            <person name="Zhou Z."/>
            <person name="Liu Y."/>
            <person name="Xu W."/>
            <person name="Pan J."/>
            <person name="Luo Z.H."/>
            <person name="Li M."/>
        </authorList>
    </citation>
    <scope>NUCLEOTIDE SEQUENCE [LARGE SCALE GENOMIC DNA]</scope>
    <source>
        <strain evidence="12">SpSt-70</strain>
    </source>
</reference>
<evidence type="ECO:0000256" key="9">
    <source>
        <dbReference type="ARBA" id="ARBA00047937"/>
    </source>
</evidence>
<evidence type="ECO:0000256" key="10">
    <source>
        <dbReference type="HAMAP-Rule" id="MF_00255"/>
    </source>
</evidence>
<accession>A0A7V3ZJ76</accession>
<dbReference type="InterPro" id="IPR008909">
    <property type="entry name" value="DALR_anticod-bd"/>
</dbReference>
<dbReference type="GO" id="GO:0005524">
    <property type="term" value="F:ATP binding"/>
    <property type="evidence" value="ECO:0007669"/>
    <property type="project" value="UniProtKB-UniRule"/>
</dbReference>
<feature type="domain" description="DALR anticodon binding" evidence="11">
    <location>
        <begin position="588"/>
        <end position="679"/>
    </location>
</feature>
<evidence type="ECO:0000256" key="7">
    <source>
        <dbReference type="ARBA" id="ARBA00022917"/>
    </source>
</evidence>
<comment type="catalytic activity">
    <reaction evidence="9 10">
        <text>tRNA(Gly) + glycine + ATP = glycyl-tRNA(Gly) + AMP + diphosphate</text>
        <dbReference type="Rhea" id="RHEA:16013"/>
        <dbReference type="Rhea" id="RHEA-COMP:9664"/>
        <dbReference type="Rhea" id="RHEA-COMP:9683"/>
        <dbReference type="ChEBI" id="CHEBI:30616"/>
        <dbReference type="ChEBI" id="CHEBI:33019"/>
        <dbReference type="ChEBI" id="CHEBI:57305"/>
        <dbReference type="ChEBI" id="CHEBI:78442"/>
        <dbReference type="ChEBI" id="CHEBI:78522"/>
        <dbReference type="ChEBI" id="CHEBI:456215"/>
        <dbReference type="EC" id="6.1.1.14"/>
    </reaction>
</comment>
<dbReference type="EMBL" id="DTDV01000015">
    <property type="protein sequence ID" value="HGK23903.1"/>
    <property type="molecule type" value="Genomic_DNA"/>
</dbReference>
<keyword evidence="6 10" id="KW-0067">ATP-binding</keyword>
<keyword evidence="7 10" id="KW-0648">Protein biosynthesis</keyword>
<dbReference type="EC" id="6.1.1.14" evidence="10"/>
<comment type="caution">
    <text evidence="12">The sequence shown here is derived from an EMBL/GenBank/DDBJ whole genome shotgun (WGS) entry which is preliminary data.</text>
</comment>
<evidence type="ECO:0000256" key="4">
    <source>
        <dbReference type="ARBA" id="ARBA00022598"/>
    </source>
</evidence>
<dbReference type="InterPro" id="IPR015944">
    <property type="entry name" value="Gly-tRNA-synth_bsu"/>
</dbReference>
<dbReference type="GO" id="GO:0004820">
    <property type="term" value="F:glycine-tRNA ligase activity"/>
    <property type="evidence" value="ECO:0007669"/>
    <property type="project" value="UniProtKB-UniRule"/>
</dbReference>